<proteinExistence type="predicted"/>
<reference evidence="2" key="2">
    <citation type="submission" date="2015-01" db="EMBL/GenBank/DDBJ databases">
        <title>Evolutionary Origins and Diversification of the Mycorrhizal Mutualists.</title>
        <authorList>
            <consortium name="DOE Joint Genome Institute"/>
            <consortium name="Mycorrhizal Genomics Consortium"/>
            <person name="Kohler A."/>
            <person name="Kuo A."/>
            <person name="Nagy L.G."/>
            <person name="Floudas D."/>
            <person name="Copeland A."/>
            <person name="Barry K.W."/>
            <person name="Cichocki N."/>
            <person name="Veneault-Fourrey C."/>
            <person name="LaButti K."/>
            <person name="Lindquist E.A."/>
            <person name="Lipzen A."/>
            <person name="Lundell T."/>
            <person name="Morin E."/>
            <person name="Murat C."/>
            <person name="Riley R."/>
            <person name="Ohm R."/>
            <person name="Sun H."/>
            <person name="Tunlid A."/>
            <person name="Henrissat B."/>
            <person name="Grigoriev I.V."/>
            <person name="Hibbett D.S."/>
            <person name="Martin F."/>
        </authorList>
    </citation>
    <scope>NUCLEOTIDE SEQUENCE [LARGE SCALE GENOMIC DNA]</scope>
    <source>
        <strain evidence="2">h7</strain>
    </source>
</reference>
<gene>
    <name evidence="1" type="ORF">M413DRAFT_255845</name>
</gene>
<feature type="non-terminal residue" evidence="1">
    <location>
        <position position="1"/>
    </location>
</feature>
<accession>A0A0C2Y9T7</accession>
<keyword evidence="2" id="KW-1185">Reference proteome</keyword>
<dbReference type="HOGENOM" id="CLU_2873821_0_0_1"/>
<organism evidence="1 2">
    <name type="scientific">Hebeloma cylindrosporum</name>
    <dbReference type="NCBI Taxonomy" id="76867"/>
    <lineage>
        <taxon>Eukaryota</taxon>
        <taxon>Fungi</taxon>
        <taxon>Dikarya</taxon>
        <taxon>Basidiomycota</taxon>
        <taxon>Agaricomycotina</taxon>
        <taxon>Agaricomycetes</taxon>
        <taxon>Agaricomycetidae</taxon>
        <taxon>Agaricales</taxon>
        <taxon>Agaricineae</taxon>
        <taxon>Hymenogastraceae</taxon>
        <taxon>Hebeloma</taxon>
    </lineage>
</organism>
<name>A0A0C2Y9T7_HEBCY</name>
<dbReference type="AlphaFoldDB" id="A0A0C2Y9T7"/>
<evidence type="ECO:0000313" key="2">
    <source>
        <dbReference type="Proteomes" id="UP000053424"/>
    </source>
</evidence>
<evidence type="ECO:0000313" key="1">
    <source>
        <dbReference type="EMBL" id="KIM37792.1"/>
    </source>
</evidence>
<sequence>MVTYRDRAQCSPQRYLHRNAFAARCGAEIEIFTHDSFVETCPINAARKQRTRPQIYVDVLAVIL</sequence>
<reference evidence="1 2" key="1">
    <citation type="submission" date="2014-04" db="EMBL/GenBank/DDBJ databases">
        <authorList>
            <consortium name="DOE Joint Genome Institute"/>
            <person name="Kuo A."/>
            <person name="Gay G."/>
            <person name="Dore J."/>
            <person name="Kohler A."/>
            <person name="Nagy L.G."/>
            <person name="Floudas D."/>
            <person name="Copeland A."/>
            <person name="Barry K.W."/>
            <person name="Cichocki N."/>
            <person name="Veneault-Fourrey C."/>
            <person name="LaButti K."/>
            <person name="Lindquist E.A."/>
            <person name="Lipzen A."/>
            <person name="Lundell T."/>
            <person name="Morin E."/>
            <person name="Murat C."/>
            <person name="Sun H."/>
            <person name="Tunlid A."/>
            <person name="Henrissat B."/>
            <person name="Grigoriev I.V."/>
            <person name="Hibbett D.S."/>
            <person name="Martin F."/>
            <person name="Nordberg H.P."/>
            <person name="Cantor M.N."/>
            <person name="Hua S.X."/>
        </authorList>
    </citation>
    <scope>NUCLEOTIDE SEQUENCE [LARGE SCALE GENOMIC DNA]</scope>
    <source>
        <strain evidence="2">h7</strain>
    </source>
</reference>
<dbReference type="EMBL" id="KN831795">
    <property type="protein sequence ID" value="KIM37792.1"/>
    <property type="molecule type" value="Genomic_DNA"/>
</dbReference>
<dbReference type="Proteomes" id="UP000053424">
    <property type="component" value="Unassembled WGS sequence"/>
</dbReference>
<protein>
    <submittedName>
        <fullName evidence="1">Uncharacterized protein</fullName>
    </submittedName>
</protein>